<evidence type="ECO:0000256" key="1">
    <source>
        <dbReference type="SAM" id="Phobius"/>
    </source>
</evidence>
<dbReference type="Proteomes" id="UP000054926">
    <property type="component" value="Unassembled WGS sequence"/>
</dbReference>
<accession>A0A0W0ZPH6</accession>
<protein>
    <submittedName>
        <fullName evidence="2">Uncharacterized protein</fullName>
    </submittedName>
</protein>
<dbReference type="AlphaFoldDB" id="A0A0W0ZPH6"/>
<evidence type="ECO:0000313" key="3">
    <source>
        <dbReference type="Proteomes" id="UP000054926"/>
    </source>
</evidence>
<keyword evidence="1" id="KW-0472">Membrane</keyword>
<feature type="transmembrane region" description="Helical" evidence="1">
    <location>
        <begin position="7"/>
        <end position="27"/>
    </location>
</feature>
<dbReference type="RefSeq" id="WP_058509467.1">
    <property type="nucleotide sequence ID" value="NZ_DAIOMV010000003.1"/>
</dbReference>
<sequence>MNKRAPLTVAGIILALAAVLHVLRIIYHWKVSVAGHNFSMTASIIALIITAILALWMFVAAIKK</sequence>
<dbReference type="EMBL" id="LNYY01000005">
    <property type="protein sequence ID" value="KTD71132.1"/>
    <property type="molecule type" value="Genomic_DNA"/>
</dbReference>
<reference evidence="2 3" key="1">
    <citation type="submission" date="2015-11" db="EMBL/GenBank/DDBJ databases">
        <title>Genomic analysis of 38 Legionella species identifies large and diverse effector repertoires.</title>
        <authorList>
            <person name="Burstein D."/>
            <person name="Amaro F."/>
            <person name="Zusman T."/>
            <person name="Lifshitz Z."/>
            <person name="Cohen O."/>
            <person name="Gilbert J.A."/>
            <person name="Pupko T."/>
            <person name="Shuman H.A."/>
            <person name="Segal G."/>
        </authorList>
    </citation>
    <scope>NUCLEOTIDE SEQUENCE [LARGE SCALE GENOMIC DNA]</scope>
    <source>
        <strain evidence="2 3">IMVS3376</strain>
    </source>
</reference>
<keyword evidence="3" id="KW-1185">Reference proteome</keyword>
<proteinExistence type="predicted"/>
<gene>
    <name evidence="2" type="ORF">Lste_0456</name>
</gene>
<keyword evidence="1" id="KW-0812">Transmembrane</keyword>
<feature type="transmembrane region" description="Helical" evidence="1">
    <location>
        <begin position="39"/>
        <end position="62"/>
    </location>
</feature>
<dbReference type="STRING" id="947033.Lste_0456"/>
<comment type="caution">
    <text evidence="2">The sequence shown here is derived from an EMBL/GenBank/DDBJ whole genome shotgun (WGS) entry which is preliminary data.</text>
</comment>
<dbReference type="PATRIC" id="fig|947033.5.peg.487"/>
<name>A0A0W0ZPH6_9GAMM</name>
<evidence type="ECO:0000313" key="2">
    <source>
        <dbReference type="EMBL" id="KTD71132.1"/>
    </source>
</evidence>
<keyword evidence="1" id="KW-1133">Transmembrane helix</keyword>
<organism evidence="2 3">
    <name type="scientific">Legionella steelei</name>
    <dbReference type="NCBI Taxonomy" id="947033"/>
    <lineage>
        <taxon>Bacteria</taxon>
        <taxon>Pseudomonadati</taxon>
        <taxon>Pseudomonadota</taxon>
        <taxon>Gammaproteobacteria</taxon>
        <taxon>Legionellales</taxon>
        <taxon>Legionellaceae</taxon>
        <taxon>Legionella</taxon>
    </lineage>
</organism>